<dbReference type="EMBL" id="FOKG01000001">
    <property type="protein sequence ID" value="SFA81051.1"/>
    <property type="molecule type" value="Genomic_DNA"/>
</dbReference>
<keyword evidence="3" id="KW-1185">Reference proteome</keyword>
<keyword evidence="1" id="KW-0812">Transmembrane</keyword>
<keyword evidence="1" id="KW-0472">Membrane</keyword>
<keyword evidence="1" id="KW-1133">Transmembrane helix</keyword>
<dbReference type="RefSeq" id="WP_245788094.1">
    <property type="nucleotide sequence ID" value="NZ_FOKG01000001.1"/>
</dbReference>
<reference evidence="3" key="1">
    <citation type="submission" date="2016-10" db="EMBL/GenBank/DDBJ databases">
        <authorList>
            <person name="Varghese N."/>
            <person name="Submissions S."/>
        </authorList>
    </citation>
    <scope>NUCLEOTIDE SEQUENCE [LARGE SCALE GENOMIC DNA]</scope>
    <source>
        <strain evidence="3">CGMCC 4.3568</strain>
    </source>
</reference>
<organism evidence="2 3">
    <name type="scientific">Amycolatopsis marina</name>
    <dbReference type="NCBI Taxonomy" id="490629"/>
    <lineage>
        <taxon>Bacteria</taxon>
        <taxon>Bacillati</taxon>
        <taxon>Actinomycetota</taxon>
        <taxon>Actinomycetes</taxon>
        <taxon>Pseudonocardiales</taxon>
        <taxon>Pseudonocardiaceae</taxon>
        <taxon>Amycolatopsis</taxon>
    </lineage>
</organism>
<protein>
    <submittedName>
        <fullName evidence="2">Uncharacterized protein</fullName>
    </submittedName>
</protein>
<evidence type="ECO:0000313" key="2">
    <source>
        <dbReference type="EMBL" id="SFA81051.1"/>
    </source>
</evidence>
<accession>A0A1I0VXE5</accession>
<sequence length="58" mass="6204">MACHCCPVGGLLPESARQGYLAALLFVKNPTIIAFTFVWMVGVLRQLLLSGARDRAGA</sequence>
<evidence type="ECO:0000256" key="1">
    <source>
        <dbReference type="SAM" id="Phobius"/>
    </source>
</evidence>
<gene>
    <name evidence="2" type="ORF">SAMN05216266_101574</name>
</gene>
<dbReference type="AlphaFoldDB" id="A0A1I0VXE5"/>
<proteinExistence type="predicted"/>
<feature type="transmembrane region" description="Helical" evidence="1">
    <location>
        <begin position="20"/>
        <end position="44"/>
    </location>
</feature>
<evidence type="ECO:0000313" key="3">
    <source>
        <dbReference type="Proteomes" id="UP000243799"/>
    </source>
</evidence>
<dbReference type="Proteomes" id="UP000243799">
    <property type="component" value="Unassembled WGS sequence"/>
</dbReference>
<name>A0A1I0VXE5_9PSEU</name>